<feature type="domain" description="Alpha/beta hydrolase fold-3" evidence="2">
    <location>
        <begin position="118"/>
        <end position="324"/>
    </location>
</feature>
<dbReference type="InterPro" id="IPR050466">
    <property type="entry name" value="Carboxylest/Gibb_receptor"/>
</dbReference>
<dbReference type="AlphaFoldDB" id="A0A7W6GME9"/>
<keyword evidence="1" id="KW-0732">Signal</keyword>
<dbReference type="Pfam" id="PF07859">
    <property type="entry name" value="Abhydrolase_3"/>
    <property type="match status" value="1"/>
</dbReference>
<keyword evidence="4" id="KW-1185">Reference proteome</keyword>
<accession>A0A7W6GME9</accession>
<protein>
    <submittedName>
        <fullName evidence="3">Acetyl esterase/lipase</fullName>
    </submittedName>
</protein>
<feature type="signal peptide" evidence="1">
    <location>
        <begin position="1"/>
        <end position="28"/>
    </location>
</feature>
<dbReference type="GO" id="GO:0016787">
    <property type="term" value="F:hydrolase activity"/>
    <property type="evidence" value="ECO:0007669"/>
    <property type="project" value="InterPro"/>
</dbReference>
<dbReference type="Proteomes" id="UP000574761">
    <property type="component" value="Unassembled WGS sequence"/>
</dbReference>
<evidence type="ECO:0000256" key="1">
    <source>
        <dbReference type="SAM" id="SignalP"/>
    </source>
</evidence>
<sequence>MFFKNFRRTAPLTVAVLISLASASSALAQEMAKPTAEMQAVLDKLGALDAKPFSTLSVPDARTQASPADAAHAVQWEKRISSNPEAQVTTKDISIPTKAGTLAARVYIPGGTGPFPVVVYYHGGGWVVADINVYDGAPRALSLGANAIVVSVEYRHAPEHKFPAAHDDAWAAYEWVVENIHELNGNSDKIAVAGESAGGNLAANVALMAKEMKTKQPVHQLLVYPVAGNDMDTPSYKENANAKPLGKADMEWFVKNSVSSMEETKDPRINLNGRSDLAGVAPATVILAQIDPLRSDGEIYAGKLKDAGVGVDLKNFNGVTHEFFGMGKVVPEAKQALDLAVADLTAAFAKAK</sequence>
<evidence type="ECO:0000313" key="4">
    <source>
        <dbReference type="Proteomes" id="UP000574761"/>
    </source>
</evidence>
<dbReference type="RefSeq" id="WP_183808358.1">
    <property type="nucleotide sequence ID" value="NZ_JACIEE010000017.1"/>
</dbReference>
<dbReference type="InterPro" id="IPR029058">
    <property type="entry name" value="AB_hydrolase_fold"/>
</dbReference>
<evidence type="ECO:0000313" key="3">
    <source>
        <dbReference type="EMBL" id="MBB3980208.1"/>
    </source>
</evidence>
<dbReference type="SUPFAM" id="SSF53474">
    <property type="entry name" value="alpha/beta-Hydrolases"/>
    <property type="match status" value="1"/>
</dbReference>
<dbReference type="PANTHER" id="PTHR23024:SF24">
    <property type="entry name" value="ALPHA_BETA HYDROLASE FOLD-3 DOMAIN-CONTAINING PROTEIN"/>
    <property type="match status" value="1"/>
</dbReference>
<evidence type="ECO:0000259" key="2">
    <source>
        <dbReference type="Pfam" id="PF07859"/>
    </source>
</evidence>
<reference evidence="3 4" key="1">
    <citation type="submission" date="2020-08" db="EMBL/GenBank/DDBJ databases">
        <title>Genomic Encyclopedia of Type Strains, Phase IV (KMG-IV): sequencing the most valuable type-strain genomes for metagenomic binning, comparative biology and taxonomic classification.</title>
        <authorList>
            <person name="Goeker M."/>
        </authorList>
    </citation>
    <scope>NUCLEOTIDE SEQUENCE [LARGE SCALE GENOMIC DNA]</scope>
    <source>
        <strain evidence="3 4">DSM 100211</strain>
    </source>
</reference>
<proteinExistence type="predicted"/>
<name>A0A7W6GME9_9HYPH</name>
<dbReference type="PANTHER" id="PTHR23024">
    <property type="entry name" value="ARYLACETAMIDE DEACETYLASE"/>
    <property type="match status" value="1"/>
</dbReference>
<feature type="chain" id="PRO_5031145505" evidence="1">
    <location>
        <begin position="29"/>
        <end position="352"/>
    </location>
</feature>
<dbReference type="InterPro" id="IPR013094">
    <property type="entry name" value="AB_hydrolase_3"/>
</dbReference>
<organism evidence="3 4">
    <name type="scientific">Mycoplana azooxidifex</name>
    <dbReference type="NCBI Taxonomy" id="1636188"/>
    <lineage>
        <taxon>Bacteria</taxon>
        <taxon>Pseudomonadati</taxon>
        <taxon>Pseudomonadota</taxon>
        <taxon>Alphaproteobacteria</taxon>
        <taxon>Hyphomicrobiales</taxon>
        <taxon>Rhizobiaceae</taxon>
        <taxon>Mycoplana</taxon>
    </lineage>
</organism>
<dbReference type="EMBL" id="JACIEE010000017">
    <property type="protein sequence ID" value="MBB3980208.1"/>
    <property type="molecule type" value="Genomic_DNA"/>
</dbReference>
<comment type="caution">
    <text evidence="3">The sequence shown here is derived from an EMBL/GenBank/DDBJ whole genome shotgun (WGS) entry which is preliminary data.</text>
</comment>
<gene>
    <name evidence="3" type="ORF">GGQ64_005461</name>
</gene>
<dbReference type="Gene3D" id="3.40.50.1820">
    <property type="entry name" value="alpha/beta hydrolase"/>
    <property type="match status" value="1"/>
</dbReference>